<proteinExistence type="predicted"/>
<dbReference type="GO" id="GO:0004066">
    <property type="term" value="F:asparagine synthase (glutamine-hydrolyzing) activity"/>
    <property type="evidence" value="ECO:0007669"/>
    <property type="project" value="UniProtKB-EC"/>
</dbReference>
<comment type="catalytic activity">
    <reaction evidence="3">
        <text>L-aspartate + L-glutamine + ATP + H2O = L-asparagine + L-glutamate + AMP + diphosphate + H(+)</text>
        <dbReference type="Rhea" id="RHEA:12228"/>
        <dbReference type="ChEBI" id="CHEBI:15377"/>
        <dbReference type="ChEBI" id="CHEBI:15378"/>
        <dbReference type="ChEBI" id="CHEBI:29985"/>
        <dbReference type="ChEBI" id="CHEBI:29991"/>
        <dbReference type="ChEBI" id="CHEBI:30616"/>
        <dbReference type="ChEBI" id="CHEBI:33019"/>
        <dbReference type="ChEBI" id="CHEBI:58048"/>
        <dbReference type="ChEBI" id="CHEBI:58359"/>
        <dbReference type="ChEBI" id="CHEBI:456215"/>
        <dbReference type="EC" id="6.3.5.4"/>
    </reaction>
</comment>
<feature type="domain" description="Asparagine synthetase" evidence="4">
    <location>
        <begin position="234"/>
        <end position="591"/>
    </location>
</feature>
<organism evidence="5 6">
    <name type="scientific">Sphingomonas ursincola</name>
    <dbReference type="NCBI Taxonomy" id="56361"/>
    <lineage>
        <taxon>Bacteria</taxon>
        <taxon>Pseudomonadati</taxon>
        <taxon>Pseudomonadota</taxon>
        <taxon>Alphaproteobacteria</taxon>
        <taxon>Sphingomonadales</taxon>
        <taxon>Sphingomonadaceae</taxon>
        <taxon>Sphingomonas</taxon>
    </lineage>
</organism>
<dbReference type="InterPro" id="IPR051786">
    <property type="entry name" value="ASN_synthetase/amidase"/>
</dbReference>
<dbReference type="GO" id="GO:0006529">
    <property type="term" value="P:asparagine biosynthetic process"/>
    <property type="evidence" value="ECO:0007669"/>
    <property type="project" value="InterPro"/>
</dbReference>
<dbReference type="SUPFAM" id="SSF52402">
    <property type="entry name" value="Adenine nucleotide alpha hydrolases-like"/>
    <property type="match status" value="1"/>
</dbReference>
<evidence type="ECO:0000313" key="6">
    <source>
        <dbReference type="Proteomes" id="UP000589292"/>
    </source>
</evidence>
<sequence>MSAGTLSLPASEQASFCAIVAMNAGCQALEEKRAATLRLQGKCADMRPVMHSPQATLLAEKALPLLISPDQGVALLGEAFPRKHKTLEETVQSLEGDRPKAAAVTVSESLWGRYTLFCIDRHSGGCAWYREPSGGQRLYTWRVGAISIVTDCLSSEIIAAIGRRPSINWERVAQLIRQTEMSASFCALNEIEIVQPGMLGTCSDSRIASTTIWSPERFCAASRIEEAEQLPKLAAECVSRWLDGHSRVTIELSGGLDSSIVAGLLANDPKSPFIQGLTIIPESPGGDERAYARSVARKWNFGLVETRVTPEQLNYLELLAATPTVEPAVYGLDVLADRLSSDLADTFGATRIFSGQGGDAIFFQPQVAAIAADYFQSEGLTQRFFRIASSIALATNTSLWTVLRSALSSAASFEQREIPAAIGGPIGRHVWDGERLLHPWNAESQHLPAGKRLQIAMLTHCQLFHRATRTAANRRLVHPLLSQPIVEACLGIPTWELVPDRRERGLARDLFGKLLPQQVRARRGKGEASGFYNRVINAHLPELRPLLMDGALASAGVIAPGLLDSWLTTEHLLWKDDHPTIGALISLELWARQWM</sequence>
<keyword evidence="6" id="KW-1185">Reference proteome</keyword>
<protein>
    <recommendedName>
        <fullName evidence="2">asparagine synthase (glutamine-hydrolyzing)</fullName>
        <ecNumber evidence="2">6.3.5.4</ecNumber>
    </recommendedName>
</protein>
<comment type="caution">
    <text evidence="5">The sequence shown here is derived from an EMBL/GenBank/DDBJ whole genome shotgun (WGS) entry which is preliminary data.</text>
</comment>
<accession>A0A7V8RCZ6</accession>
<dbReference type="Gene3D" id="3.40.50.620">
    <property type="entry name" value="HUPs"/>
    <property type="match status" value="1"/>
</dbReference>
<dbReference type="InterPro" id="IPR014729">
    <property type="entry name" value="Rossmann-like_a/b/a_fold"/>
</dbReference>
<dbReference type="PANTHER" id="PTHR43284:SF1">
    <property type="entry name" value="ASPARAGINE SYNTHETASE"/>
    <property type="match status" value="1"/>
</dbReference>
<evidence type="ECO:0000259" key="4">
    <source>
        <dbReference type="Pfam" id="PF00733"/>
    </source>
</evidence>
<comment type="pathway">
    <text evidence="1">Amino-acid biosynthesis; L-asparagine biosynthesis; L-asparagine from L-aspartate (L-Gln route): step 1/1.</text>
</comment>
<dbReference type="InterPro" id="IPR001962">
    <property type="entry name" value="Asn_synthase"/>
</dbReference>
<dbReference type="Pfam" id="PF00733">
    <property type="entry name" value="Asn_synthase"/>
    <property type="match status" value="1"/>
</dbReference>
<reference evidence="5 6" key="1">
    <citation type="journal article" date="1994" name="Int. J. Syst. Bacteriol.">
        <title>Phylogenetic positions of novel aerobic, bacteriochlorophyll a-containing bacteria and description of Roseococcus thiosulfatophilus gen. nov., sp. nov., Erythromicrobium ramosum gen. nov., sp. nov., and Erythrobacter litoralis sp. nov.</title>
        <authorList>
            <person name="Yurkov V."/>
            <person name="Stackebrandt E."/>
            <person name="Holmes A."/>
            <person name="Fuerst J.A."/>
            <person name="Hugenholtz P."/>
            <person name="Golecki J."/>
            <person name="Gad'on N."/>
            <person name="Gorlenko V.M."/>
            <person name="Kompantseva E.I."/>
            <person name="Drews G."/>
        </authorList>
    </citation>
    <scope>NUCLEOTIDE SEQUENCE [LARGE SCALE GENOMIC DNA]</scope>
    <source>
        <strain evidence="5 6">KR-99</strain>
    </source>
</reference>
<dbReference type="PANTHER" id="PTHR43284">
    <property type="entry name" value="ASPARAGINE SYNTHETASE (GLUTAMINE-HYDROLYZING)"/>
    <property type="match status" value="1"/>
</dbReference>
<dbReference type="CDD" id="cd01991">
    <property type="entry name" value="Asn_synthase_B_C"/>
    <property type="match status" value="1"/>
</dbReference>
<dbReference type="AlphaFoldDB" id="A0A7V8RCZ6"/>
<dbReference type="Proteomes" id="UP000589292">
    <property type="component" value="Unassembled WGS sequence"/>
</dbReference>
<evidence type="ECO:0000313" key="5">
    <source>
        <dbReference type="EMBL" id="MBA1373965.1"/>
    </source>
</evidence>
<dbReference type="RefSeq" id="WP_181266967.1">
    <property type="nucleotide sequence ID" value="NZ_BAAAGB010000001.1"/>
</dbReference>
<dbReference type="EMBL" id="VDES01000002">
    <property type="protein sequence ID" value="MBA1373965.1"/>
    <property type="molecule type" value="Genomic_DNA"/>
</dbReference>
<evidence type="ECO:0000256" key="3">
    <source>
        <dbReference type="ARBA" id="ARBA00048741"/>
    </source>
</evidence>
<dbReference type="EC" id="6.3.5.4" evidence="2"/>
<name>A0A7V8RCZ6_9SPHN</name>
<gene>
    <name evidence="5" type="ORF">FG486_06405</name>
</gene>
<evidence type="ECO:0000256" key="1">
    <source>
        <dbReference type="ARBA" id="ARBA00005187"/>
    </source>
</evidence>
<evidence type="ECO:0000256" key="2">
    <source>
        <dbReference type="ARBA" id="ARBA00012737"/>
    </source>
</evidence>